<evidence type="ECO:0008006" key="11">
    <source>
        <dbReference type="Google" id="ProtNLM"/>
    </source>
</evidence>
<keyword evidence="5" id="KW-0175">Coiled coil</keyword>
<dbReference type="Pfam" id="PF20431">
    <property type="entry name" value="E_motif"/>
    <property type="match status" value="1"/>
</dbReference>
<dbReference type="Proteomes" id="UP000004994">
    <property type="component" value="Chromosome 10"/>
</dbReference>
<sequence>MEAECHSKFEELEEVEERLVSLVQKCPNLRILQQIHGHIITHSFLPSSAISFILSKVLTFAALSPNGSLNYAKRVLTQIPNPSIFSYNSLIRGFLESHTASNEPLFIFKKLVKRNYPKTNSFTLAFVLKSCSILAAFDEGQQVHKHVVQSGFGSSPFVQTSLLNLYAKCEEIGLAEKVFDEIPERNVVAWSAMISGYSRLGMVNESFSLFREMQKTGVLPDKVTMVSVISACAMSGALDLGRWVHSYINKQSIENDLELSTALVNMYAKCGYIEKAIEVFEAMPFKDAKAWSSMIVGLAVNGLAEYALVTFSRMNKAKERMALLLLGLVLNVSVEPNHVTLVGVLMACAHSGLVSEGKRYWADMIESGIEPSLEHYGCMVDLLSRSNLIDEAYSFVESMPLAPCPAILRTLLVGCKKNKILDKGEILGQHLIELEPWNAENYILLSSLYASVSDWEKMRYVRKQMKDKGIKAMPGCSSIEVDGFVHEFVMGDWSHPEAEEIKEFLRDISQRVYSAGHEPWIAPILHNVSDAEKEIALCEHSERLAIAFGLLKTKAPAVIRIVKNLRVCRDCHEVTKIISRIYNREIIVRDRVRDIHALTPPRPPSNSGRRIETWETSSHRSSSISEVASSENFSTMSREFSALVLAGSFKREDAVINGWESEEVQKATSWMKKIERKLEEKRVKALEKMQNDIAIAHRKAEEKKASAEAKRGTKVAKVVEISNLMRAVGRAPAKRSFF</sequence>
<dbReference type="FunFam" id="1.25.40.10:FF:000427">
    <property type="entry name" value="Pentatricopeptide repeat-containing protein chloroplastic"/>
    <property type="match status" value="1"/>
</dbReference>
<dbReference type="InterPro" id="IPR032867">
    <property type="entry name" value="DYW_dom"/>
</dbReference>
<dbReference type="Pfam" id="PF03763">
    <property type="entry name" value="Remorin_C"/>
    <property type="match status" value="1"/>
</dbReference>
<keyword evidence="3" id="KW-0677">Repeat</keyword>
<dbReference type="Gene3D" id="1.25.40.10">
    <property type="entry name" value="Tetratricopeptide repeat domain"/>
    <property type="match status" value="3"/>
</dbReference>
<dbReference type="InterPro" id="IPR046848">
    <property type="entry name" value="E_motif"/>
</dbReference>
<evidence type="ECO:0000256" key="1">
    <source>
        <dbReference type="ARBA" id="ARBA00005711"/>
    </source>
</evidence>
<evidence type="ECO:0000256" key="6">
    <source>
        <dbReference type="SAM" id="MobiDB-lite"/>
    </source>
</evidence>
<dbReference type="Pfam" id="PF20430">
    <property type="entry name" value="Eplus_motif"/>
    <property type="match status" value="1"/>
</dbReference>
<reference evidence="9" key="1">
    <citation type="journal article" date="2012" name="Nature">
        <title>The tomato genome sequence provides insights into fleshy fruit evolution.</title>
        <authorList>
            <consortium name="Tomato Genome Consortium"/>
        </authorList>
    </citation>
    <scope>NUCLEOTIDE SEQUENCE [LARGE SCALE GENOMIC DNA]</scope>
    <source>
        <strain evidence="9">cv. Heinz 1706</strain>
    </source>
</reference>
<proteinExistence type="inferred from homology"/>
<evidence type="ECO:0000313" key="10">
    <source>
        <dbReference type="Proteomes" id="UP000004994"/>
    </source>
</evidence>
<evidence type="ECO:0000256" key="5">
    <source>
        <dbReference type="SAM" id="Coils"/>
    </source>
</evidence>
<dbReference type="GO" id="GO:0008270">
    <property type="term" value="F:zinc ion binding"/>
    <property type="evidence" value="ECO:0007669"/>
    <property type="project" value="InterPro"/>
</dbReference>
<feature type="repeat" description="PPR" evidence="4">
    <location>
        <begin position="337"/>
        <end position="371"/>
    </location>
</feature>
<dbReference type="InterPro" id="IPR046849">
    <property type="entry name" value="E2_motif"/>
</dbReference>
<keyword evidence="10" id="KW-1185">Reference proteome</keyword>
<dbReference type="PANTHER" id="PTHR47926:SF461">
    <property type="entry name" value="PENTATRICOPEPTIDE REPEAT SUPERFAMILY PROTEIN"/>
    <property type="match status" value="1"/>
</dbReference>
<dbReference type="InterPro" id="IPR005516">
    <property type="entry name" value="Remorin_C"/>
</dbReference>
<organism evidence="9">
    <name type="scientific">Solanum lycopersicum</name>
    <name type="common">Tomato</name>
    <name type="synonym">Lycopersicon esculentum</name>
    <dbReference type="NCBI Taxonomy" id="4081"/>
    <lineage>
        <taxon>Eukaryota</taxon>
        <taxon>Viridiplantae</taxon>
        <taxon>Streptophyta</taxon>
        <taxon>Embryophyta</taxon>
        <taxon>Tracheophyta</taxon>
        <taxon>Spermatophyta</taxon>
        <taxon>Magnoliopsida</taxon>
        <taxon>eudicotyledons</taxon>
        <taxon>Gunneridae</taxon>
        <taxon>Pentapetalae</taxon>
        <taxon>asterids</taxon>
        <taxon>lamiids</taxon>
        <taxon>Solanales</taxon>
        <taxon>Solanaceae</taxon>
        <taxon>Solanoideae</taxon>
        <taxon>Solaneae</taxon>
        <taxon>Solanum</taxon>
        <taxon>Solanum subgen. Lycopersicon</taxon>
    </lineage>
</organism>
<evidence type="ECO:0000256" key="4">
    <source>
        <dbReference type="PROSITE-ProRule" id="PRU00708"/>
    </source>
</evidence>
<dbReference type="InterPro" id="IPR002885">
    <property type="entry name" value="PPR_rpt"/>
</dbReference>
<accession>A0A3Q7IKL5</accession>
<dbReference type="InParanoid" id="A0A3Q7IKL5"/>
<feature type="domain" description="DYW" evidence="8">
    <location>
        <begin position="516"/>
        <end position="596"/>
    </location>
</feature>
<evidence type="ECO:0000256" key="3">
    <source>
        <dbReference type="ARBA" id="ARBA00022737"/>
    </source>
</evidence>
<reference evidence="9" key="2">
    <citation type="submission" date="2019-01" db="UniProtKB">
        <authorList>
            <consortium name="EnsemblPlants"/>
        </authorList>
    </citation>
    <scope>IDENTIFICATION</scope>
    <source>
        <strain evidence="9">cv. Heinz 1706</strain>
    </source>
</reference>
<protein>
    <recommendedName>
        <fullName evidence="11">DYW domain-containing protein</fullName>
    </recommendedName>
</protein>
<dbReference type="OMA" id="ASNSQWD"/>
<dbReference type="PaxDb" id="4081-Solyc10g080220.1.1"/>
<evidence type="ECO:0000256" key="2">
    <source>
        <dbReference type="ARBA" id="ARBA00006643"/>
    </source>
</evidence>
<dbReference type="Pfam" id="PF01535">
    <property type="entry name" value="PPR"/>
    <property type="match status" value="4"/>
</dbReference>
<evidence type="ECO:0000313" key="9">
    <source>
        <dbReference type="EnsemblPlants" id="Solyc10g080220.2.1"/>
    </source>
</evidence>
<name>A0A3Q7IKL5_SOLLC</name>
<dbReference type="Gramene" id="Solyc10g080220.2.1">
    <property type="protein sequence ID" value="Solyc10g080220.2.1"/>
    <property type="gene ID" value="Solyc10g080220.2"/>
</dbReference>
<dbReference type="EnsemblPlants" id="Solyc10g080220.2.1">
    <property type="protein sequence ID" value="Solyc10g080220.2.1"/>
    <property type="gene ID" value="Solyc10g080220.2"/>
</dbReference>
<evidence type="ECO:0000259" key="7">
    <source>
        <dbReference type="Pfam" id="PF03763"/>
    </source>
</evidence>
<dbReference type="GO" id="GO:0009451">
    <property type="term" value="P:RNA modification"/>
    <property type="evidence" value="ECO:0007669"/>
    <property type="project" value="InterPro"/>
</dbReference>
<feature type="coiled-coil region" evidence="5">
    <location>
        <begin position="671"/>
        <end position="706"/>
    </location>
</feature>
<dbReference type="Pfam" id="PF13041">
    <property type="entry name" value="PPR_2"/>
    <property type="match status" value="1"/>
</dbReference>
<evidence type="ECO:0000259" key="8">
    <source>
        <dbReference type="Pfam" id="PF14432"/>
    </source>
</evidence>
<dbReference type="PANTHER" id="PTHR47926">
    <property type="entry name" value="PENTATRICOPEPTIDE REPEAT-CONTAINING PROTEIN"/>
    <property type="match status" value="1"/>
</dbReference>
<dbReference type="InterPro" id="IPR011990">
    <property type="entry name" value="TPR-like_helical_dom_sf"/>
</dbReference>
<dbReference type="GO" id="GO:0003723">
    <property type="term" value="F:RNA binding"/>
    <property type="evidence" value="ECO:0007669"/>
    <property type="project" value="InterPro"/>
</dbReference>
<feature type="repeat" description="PPR" evidence="4">
    <location>
        <begin position="256"/>
        <end position="290"/>
    </location>
</feature>
<dbReference type="InterPro" id="IPR046960">
    <property type="entry name" value="PPR_At4g14850-like_plant"/>
</dbReference>
<comment type="similarity">
    <text evidence="2">Belongs to the PPR family. PCMP-H subfamily.</text>
</comment>
<dbReference type="NCBIfam" id="TIGR00756">
    <property type="entry name" value="PPR"/>
    <property type="match status" value="2"/>
</dbReference>
<dbReference type="FunFam" id="1.25.40.10:FF:000184">
    <property type="entry name" value="Pentatricopeptide repeat-containing protein, chloroplastic"/>
    <property type="match status" value="1"/>
</dbReference>
<feature type="repeat" description="PPR" evidence="4">
    <location>
        <begin position="186"/>
        <end position="220"/>
    </location>
</feature>
<comment type="similarity">
    <text evidence="1">Belongs to the remorin family.</text>
</comment>
<dbReference type="AlphaFoldDB" id="A0A3Q7IKL5"/>
<feature type="region of interest" description="Disordered" evidence="6">
    <location>
        <begin position="597"/>
        <end position="617"/>
    </location>
</feature>
<dbReference type="PROSITE" id="PS51375">
    <property type="entry name" value="PPR"/>
    <property type="match status" value="3"/>
</dbReference>
<feature type="domain" description="Remorin C-terminal" evidence="7">
    <location>
        <begin position="649"/>
        <end position="734"/>
    </location>
</feature>
<dbReference type="Pfam" id="PF14432">
    <property type="entry name" value="DYW_deaminase"/>
    <property type="match status" value="1"/>
</dbReference>